<dbReference type="SUPFAM" id="SSF48371">
    <property type="entry name" value="ARM repeat"/>
    <property type="match status" value="1"/>
</dbReference>
<dbReference type="InterPro" id="IPR011989">
    <property type="entry name" value="ARM-like"/>
</dbReference>
<organism evidence="3 4">
    <name type="scientific">Plakobranchus ocellatus</name>
    <dbReference type="NCBI Taxonomy" id="259542"/>
    <lineage>
        <taxon>Eukaryota</taxon>
        <taxon>Metazoa</taxon>
        <taxon>Spiralia</taxon>
        <taxon>Lophotrochozoa</taxon>
        <taxon>Mollusca</taxon>
        <taxon>Gastropoda</taxon>
        <taxon>Heterobranchia</taxon>
        <taxon>Euthyneura</taxon>
        <taxon>Panpulmonata</taxon>
        <taxon>Sacoglossa</taxon>
        <taxon>Placobranchoidea</taxon>
        <taxon>Plakobranchidae</taxon>
        <taxon>Plakobranchus</taxon>
    </lineage>
</organism>
<dbReference type="AlphaFoldDB" id="A0AAV3ZWS9"/>
<dbReference type="InterPro" id="IPR016024">
    <property type="entry name" value="ARM-type_fold"/>
</dbReference>
<reference evidence="3 4" key="1">
    <citation type="journal article" date="2021" name="Elife">
        <title>Chloroplast acquisition without the gene transfer in kleptoplastic sea slugs, Plakobranchus ocellatus.</title>
        <authorList>
            <person name="Maeda T."/>
            <person name="Takahashi S."/>
            <person name="Yoshida T."/>
            <person name="Shimamura S."/>
            <person name="Takaki Y."/>
            <person name="Nagai Y."/>
            <person name="Toyoda A."/>
            <person name="Suzuki Y."/>
            <person name="Arimoto A."/>
            <person name="Ishii H."/>
            <person name="Satoh N."/>
            <person name="Nishiyama T."/>
            <person name="Hasebe M."/>
            <person name="Maruyama T."/>
            <person name="Minagawa J."/>
            <person name="Obokata J."/>
            <person name="Shigenobu S."/>
        </authorList>
    </citation>
    <scope>NUCLEOTIDE SEQUENCE [LARGE SCALE GENOMIC DNA]</scope>
</reference>
<evidence type="ECO:0000313" key="4">
    <source>
        <dbReference type="Proteomes" id="UP000735302"/>
    </source>
</evidence>
<dbReference type="Gene3D" id="1.25.10.10">
    <property type="entry name" value="Leucine-rich Repeat Variant"/>
    <property type="match status" value="1"/>
</dbReference>
<dbReference type="Proteomes" id="UP000735302">
    <property type="component" value="Unassembled WGS sequence"/>
</dbReference>
<comment type="caution">
    <text evidence="3">The sequence shown here is derived from an EMBL/GenBank/DDBJ whole genome shotgun (WGS) entry which is preliminary data.</text>
</comment>
<sequence length="218" mass="23777">MTTLQQASQAQVNKTDYDMIDYLNELREGCLEAYTGIVQGLKGDADSPNPDVALVQPHVNHIVSFIEHIAVDDDKSDSNVSACCGLIGDLCSAFGSSMLPMVDRDSISNLLTQGRRSKMQKAKTLATWATKEIRRLKNAASSCNLLQTAAVSIKTILHQSPSNCSSLHQNYPTPISFKLQQPPSKLSYTNLLQTAAVSIKTILHQSPSPLHPFSSKLH</sequence>
<dbReference type="Pfam" id="PF25574">
    <property type="entry name" value="TPR_IMB1"/>
    <property type="match status" value="1"/>
</dbReference>
<keyword evidence="4" id="KW-1185">Reference proteome</keyword>
<proteinExistence type="predicted"/>
<accession>A0AAV3ZWS9</accession>
<protein>
    <submittedName>
        <fullName evidence="3">Importin subunit beta-1</fullName>
    </submittedName>
</protein>
<keyword evidence="1" id="KW-0677">Repeat</keyword>
<dbReference type="InterPro" id="IPR058584">
    <property type="entry name" value="IMB1_TNPO1-like_TPR"/>
</dbReference>
<gene>
    <name evidence="3" type="ORF">PoB_002628400</name>
</gene>
<name>A0AAV3ZWS9_9GAST</name>
<dbReference type="EMBL" id="BLXT01003024">
    <property type="protein sequence ID" value="GFN99778.1"/>
    <property type="molecule type" value="Genomic_DNA"/>
</dbReference>
<feature type="domain" description="Importin subunit beta-1/Transportin-1-like TPR repeats" evidence="2">
    <location>
        <begin position="1"/>
        <end position="114"/>
    </location>
</feature>
<evidence type="ECO:0000256" key="1">
    <source>
        <dbReference type="ARBA" id="ARBA00022737"/>
    </source>
</evidence>
<evidence type="ECO:0000259" key="2">
    <source>
        <dbReference type="Pfam" id="PF25574"/>
    </source>
</evidence>
<evidence type="ECO:0000313" key="3">
    <source>
        <dbReference type="EMBL" id="GFN99778.1"/>
    </source>
</evidence>